<protein>
    <submittedName>
        <fullName evidence="1">Uncharacterized protein</fullName>
    </submittedName>
</protein>
<keyword evidence="2" id="KW-1185">Reference proteome</keyword>
<reference evidence="1" key="1">
    <citation type="submission" date="2021-12" db="EMBL/GenBank/DDBJ databases">
        <authorList>
            <person name="Martin H S."/>
        </authorList>
    </citation>
    <scope>NUCLEOTIDE SEQUENCE</scope>
</reference>
<proteinExistence type="predicted"/>
<name>A0A8J9USS2_9NEOP</name>
<evidence type="ECO:0000313" key="1">
    <source>
        <dbReference type="EMBL" id="CAH0724264.1"/>
    </source>
</evidence>
<gene>
    <name evidence="1" type="ORF">BINO364_LOCUS9996</name>
</gene>
<organism evidence="1 2">
    <name type="scientific">Brenthis ino</name>
    <name type="common">lesser marbled fritillary</name>
    <dbReference type="NCBI Taxonomy" id="405034"/>
    <lineage>
        <taxon>Eukaryota</taxon>
        <taxon>Metazoa</taxon>
        <taxon>Ecdysozoa</taxon>
        <taxon>Arthropoda</taxon>
        <taxon>Hexapoda</taxon>
        <taxon>Insecta</taxon>
        <taxon>Pterygota</taxon>
        <taxon>Neoptera</taxon>
        <taxon>Endopterygota</taxon>
        <taxon>Lepidoptera</taxon>
        <taxon>Glossata</taxon>
        <taxon>Ditrysia</taxon>
        <taxon>Papilionoidea</taxon>
        <taxon>Nymphalidae</taxon>
        <taxon>Heliconiinae</taxon>
        <taxon>Argynnini</taxon>
        <taxon>Brenthis</taxon>
    </lineage>
</organism>
<accession>A0A8J9USS2</accession>
<dbReference type="Proteomes" id="UP000838878">
    <property type="component" value="Chromosome 4"/>
</dbReference>
<sequence length="66" mass="7371">MWIRGVALLDIRVARESIDFRHPTIRTAGARQDGGGSRTCLKRTRCSKVTSAMCSHRIDARNTASR</sequence>
<evidence type="ECO:0000313" key="2">
    <source>
        <dbReference type="Proteomes" id="UP000838878"/>
    </source>
</evidence>
<dbReference type="EMBL" id="OV170224">
    <property type="protein sequence ID" value="CAH0724264.1"/>
    <property type="molecule type" value="Genomic_DNA"/>
</dbReference>
<feature type="non-terminal residue" evidence="1">
    <location>
        <position position="66"/>
    </location>
</feature>
<dbReference type="AlphaFoldDB" id="A0A8J9USS2"/>